<accession>A0A8S5Q1X0</accession>
<dbReference type="EMBL" id="BK015564">
    <property type="protein sequence ID" value="DAE13302.1"/>
    <property type="molecule type" value="Genomic_DNA"/>
</dbReference>
<reference evidence="1" key="1">
    <citation type="journal article" date="2021" name="Proc. Natl. Acad. Sci. U.S.A.">
        <title>A Catalog of Tens of Thousands of Viruses from Human Metagenomes Reveals Hidden Associations with Chronic Diseases.</title>
        <authorList>
            <person name="Tisza M.J."/>
            <person name="Buck C.B."/>
        </authorList>
    </citation>
    <scope>NUCLEOTIDE SEQUENCE</scope>
    <source>
        <strain evidence="1">CtLqe90</strain>
    </source>
</reference>
<name>A0A8S5Q1X0_9CAUD</name>
<protein>
    <submittedName>
        <fullName evidence="1">Transposase</fullName>
    </submittedName>
</protein>
<evidence type="ECO:0000313" key="1">
    <source>
        <dbReference type="EMBL" id="DAE13302.1"/>
    </source>
</evidence>
<sequence>MLCNTTDSFGKISEKTGIKKSTIKRFYYKVIMPDLMKSFTFLPRTKNKKLEKIASNPDALKEFKELIVTKSRQKELRRKYDCDISTLRNWCKKLNISTEVELESRYIKQEEVC</sequence>
<organism evidence="1">
    <name type="scientific">Siphoviridae sp. ctLqe90</name>
    <dbReference type="NCBI Taxonomy" id="2825456"/>
    <lineage>
        <taxon>Viruses</taxon>
        <taxon>Duplodnaviria</taxon>
        <taxon>Heunggongvirae</taxon>
        <taxon>Uroviricota</taxon>
        <taxon>Caudoviricetes</taxon>
    </lineage>
</organism>
<proteinExistence type="predicted"/>